<dbReference type="RefSeq" id="WP_091190343.1">
    <property type="nucleotide sequence ID" value="NZ_FOVE01000002.1"/>
</dbReference>
<accession>A0A1I4VS72</accession>
<evidence type="ECO:0008006" key="4">
    <source>
        <dbReference type="Google" id="ProtNLM"/>
    </source>
</evidence>
<evidence type="ECO:0000256" key="1">
    <source>
        <dbReference type="SAM" id="MobiDB-lite"/>
    </source>
</evidence>
<gene>
    <name evidence="2" type="ORF">SAMN05660284_00344</name>
</gene>
<proteinExistence type="predicted"/>
<feature type="region of interest" description="Disordered" evidence="1">
    <location>
        <begin position="195"/>
        <end position="215"/>
    </location>
</feature>
<dbReference type="AlphaFoldDB" id="A0A1I4VS72"/>
<feature type="region of interest" description="Disordered" evidence="1">
    <location>
        <begin position="1"/>
        <end position="57"/>
    </location>
</feature>
<name>A0A1I4VS72_9NEIS</name>
<sequence>MSMNVSSASQSTPVTAQTPARSQSAKPEGKQQQTAQEKVSIGGQKTEGLTYSKPRAMPESLATMLEDSDRKVQEMLDLIRPLIEQQGLTMAKVASGEQKLTVDQKTIDDAKAAISEDGEWGVRKVAERILSFAKFQMNDDPAQLQKIRDAVELGFSQAKEVLGGELPEISQQTYDTIMAEFDRWEKEGIPQGDTVSLAKSADADSKAAKVQQKYT</sequence>
<dbReference type="Proteomes" id="UP000242869">
    <property type="component" value="Unassembled WGS sequence"/>
</dbReference>
<keyword evidence="3" id="KW-1185">Reference proteome</keyword>
<protein>
    <recommendedName>
        <fullName evidence="4">DUF5610 domain-containing protein</fullName>
    </recommendedName>
</protein>
<feature type="compositionally biased region" description="Polar residues" evidence="1">
    <location>
        <begin position="1"/>
        <end position="37"/>
    </location>
</feature>
<organism evidence="2 3">
    <name type="scientific">Formivibrio citricus</name>
    <dbReference type="NCBI Taxonomy" id="83765"/>
    <lineage>
        <taxon>Bacteria</taxon>
        <taxon>Pseudomonadati</taxon>
        <taxon>Pseudomonadota</taxon>
        <taxon>Betaproteobacteria</taxon>
        <taxon>Neisseriales</taxon>
        <taxon>Chitinibacteraceae</taxon>
        <taxon>Formivibrio</taxon>
    </lineage>
</organism>
<reference evidence="3" key="1">
    <citation type="submission" date="2016-10" db="EMBL/GenBank/DDBJ databases">
        <authorList>
            <person name="Varghese N."/>
            <person name="Submissions S."/>
        </authorList>
    </citation>
    <scope>NUCLEOTIDE SEQUENCE [LARGE SCALE GENOMIC DNA]</scope>
    <source>
        <strain evidence="3">DSM 6150</strain>
    </source>
</reference>
<dbReference type="STRING" id="83765.SAMN05660284_00344"/>
<evidence type="ECO:0000313" key="2">
    <source>
        <dbReference type="EMBL" id="SFN03806.1"/>
    </source>
</evidence>
<dbReference type="OrthoDB" id="49105at2"/>
<evidence type="ECO:0000313" key="3">
    <source>
        <dbReference type="Proteomes" id="UP000242869"/>
    </source>
</evidence>
<dbReference type="EMBL" id="FOVE01000002">
    <property type="protein sequence ID" value="SFN03806.1"/>
    <property type="molecule type" value="Genomic_DNA"/>
</dbReference>